<dbReference type="GO" id="GO:0055085">
    <property type="term" value="P:transmembrane transport"/>
    <property type="evidence" value="ECO:0007669"/>
    <property type="project" value="TreeGrafter"/>
</dbReference>
<evidence type="ECO:0000256" key="6">
    <source>
        <dbReference type="SAM" id="Phobius"/>
    </source>
</evidence>
<evidence type="ECO:0000313" key="7">
    <source>
        <dbReference type="EMBL" id="OAR05302.1"/>
    </source>
</evidence>
<dbReference type="NCBIfam" id="TIGR02872">
    <property type="entry name" value="spore_ytvI"/>
    <property type="match status" value="1"/>
</dbReference>
<keyword evidence="3 6" id="KW-0812">Transmembrane</keyword>
<feature type="transmembrane region" description="Helical" evidence="6">
    <location>
        <begin position="322"/>
        <end position="348"/>
    </location>
</feature>
<feature type="transmembrane region" description="Helical" evidence="6">
    <location>
        <begin position="285"/>
        <end position="302"/>
    </location>
</feature>
<organism evidence="7 8">
    <name type="scientific">Hydrogenibacillus schlegelii</name>
    <name type="common">Bacillus schlegelii</name>
    <dbReference type="NCBI Taxonomy" id="1484"/>
    <lineage>
        <taxon>Bacteria</taxon>
        <taxon>Bacillati</taxon>
        <taxon>Bacillota</taxon>
        <taxon>Bacilli</taxon>
        <taxon>Bacillales</taxon>
        <taxon>Bacillales Family X. Incertae Sedis</taxon>
        <taxon>Hydrogenibacillus</taxon>
    </lineage>
</organism>
<feature type="transmembrane region" description="Helical" evidence="6">
    <location>
        <begin position="39"/>
        <end position="57"/>
    </location>
</feature>
<evidence type="ECO:0000256" key="3">
    <source>
        <dbReference type="ARBA" id="ARBA00022692"/>
    </source>
</evidence>
<feature type="transmembrane region" description="Helical" evidence="6">
    <location>
        <begin position="225"/>
        <end position="242"/>
    </location>
</feature>
<evidence type="ECO:0000256" key="2">
    <source>
        <dbReference type="ARBA" id="ARBA00009773"/>
    </source>
</evidence>
<dbReference type="EMBL" id="JXBB01000002">
    <property type="protein sequence ID" value="OAR05302.1"/>
    <property type="molecule type" value="Genomic_DNA"/>
</dbReference>
<feature type="transmembrane region" description="Helical" evidence="6">
    <location>
        <begin position="69"/>
        <end position="90"/>
    </location>
</feature>
<accession>A0A132MGC9</accession>
<dbReference type="Proteomes" id="UP000243024">
    <property type="component" value="Unassembled WGS sequence"/>
</dbReference>
<dbReference type="AlphaFoldDB" id="A0A132MGC9"/>
<evidence type="ECO:0000256" key="4">
    <source>
        <dbReference type="ARBA" id="ARBA00022989"/>
    </source>
</evidence>
<feature type="transmembrane region" description="Helical" evidence="6">
    <location>
        <begin position="248"/>
        <end position="273"/>
    </location>
</feature>
<evidence type="ECO:0000313" key="8">
    <source>
        <dbReference type="Proteomes" id="UP000243024"/>
    </source>
</evidence>
<keyword evidence="4 6" id="KW-1133">Transmembrane helix</keyword>
<comment type="similarity">
    <text evidence="2">Belongs to the autoinducer-2 exporter (AI-2E) (TC 2.A.86) family.</text>
</comment>
<dbReference type="OrthoDB" id="9774361at2"/>
<name>A0A132MGC9_HYDSH</name>
<proteinExistence type="inferred from homology"/>
<dbReference type="InterPro" id="IPR002549">
    <property type="entry name" value="AI-2E-like"/>
</dbReference>
<dbReference type="GO" id="GO:0016020">
    <property type="term" value="C:membrane"/>
    <property type="evidence" value="ECO:0007669"/>
    <property type="project" value="UniProtKB-SubCell"/>
</dbReference>
<feature type="transmembrane region" description="Helical" evidence="6">
    <location>
        <begin position="12"/>
        <end position="33"/>
    </location>
</feature>
<comment type="subcellular location">
    <subcellularLocation>
        <location evidence="1">Membrane</location>
        <topology evidence="1">Multi-pass membrane protein</topology>
    </subcellularLocation>
</comment>
<protein>
    <recommendedName>
        <fullName evidence="9">Sporulation integral membrane protein YtvI</fullName>
    </recommendedName>
</protein>
<dbReference type="PANTHER" id="PTHR21716">
    <property type="entry name" value="TRANSMEMBRANE PROTEIN"/>
    <property type="match status" value="1"/>
</dbReference>
<dbReference type="Pfam" id="PF01594">
    <property type="entry name" value="AI-2E_transport"/>
    <property type="match status" value="1"/>
</dbReference>
<evidence type="ECO:0008006" key="9">
    <source>
        <dbReference type="Google" id="ProtNLM"/>
    </source>
</evidence>
<dbReference type="STRING" id="1484.SA87_08005"/>
<gene>
    <name evidence="7" type="ORF">SA87_08005</name>
</gene>
<dbReference type="RefSeq" id="WP_066198192.1">
    <property type="nucleotide sequence ID" value="NZ_CBCSAS010000001.1"/>
</dbReference>
<sequence>MFEYYRKYARTIFDIAVIVFTGYVLMFLASLIFRVAKPIVYGLILYALIHPFVEALARRRVHRAVATTVVMLGFLLILLGLVTLGAVILVNELNSLAQNLPEYMRYLQRQFEQQTAHLQARLDRVPPEAIVEVQRYLTQAVDTINAWLKDGVFMLFNLVKGVPFRITQWVVHWGLAVIIAFFFSLEYDRFREAFHTRAPGTLRRAVRFLQENVLSGLGRYVKAQFKIVSITAMIIFVGMILLRMPNAFFVALLSGIADFVPVLGISSLFLPWIGYHLIVGDYRTALWVTVLYAVVVVVRQIVEPRIVGESLGVSPFTMLAAIIVSTSLFGAVGIFVAPVVVILIKALIEQGYFARWIRWPEDR</sequence>
<reference evidence="7 8" key="1">
    <citation type="submission" date="2015-09" db="EMBL/GenBank/DDBJ databases">
        <title>Draft genome sequence of Hydrogenibacillus schlegelii DSM 2000.</title>
        <authorList>
            <person name="Hemp J."/>
        </authorList>
    </citation>
    <scope>NUCLEOTIDE SEQUENCE [LARGE SCALE GENOMIC DNA]</scope>
    <source>
        <strain evidence="7 8">MA 48</strain>
    </source>
</reference>
<comment type="caution">
    <text evidence="7">The sequence shown here is derived from an EMBL/GenBank/DDBJ whole genome shotgun (WGS) entry which is preliminary data.</text>
</comment>
<dbReference type="PANTHER" id="PTHR21716:SF68">
    <property type="entry name" value="TRANSPORT PROTEIN YTVI-RELATED"/>
    <property type="match status" value="1"/>
</dbReference>
<evidence type="ECO:0000256" key="5">
    <source>
        <dbReference type="ARBA" id="ARBA00023136"/>
    </source>
</evidence>
<keyword evidence="5 6" id="KW-0472">Membrane</keyword>
<dbReference type="InterPro" id="IPR014227">
    <property type="entry name" value="YtvI-like"/>
</dbReference>
<keyword evidence="8" id="KW-1185">Reference proteome</keyword>
<feature type="transmembrane region" description="Helical" evidence="6">
    <location>
        <begin position="166"/>
        <end position="185"/>
    </location>
</feature>
<evidence type="ECO:0000256" key="1">
    <source>
        <dbReference type="ARBA" id="ARBA00004141"/>
    </source>
</evidence>